<dbReference type="InterPro" id="IPR014756">
    <property type="entry name" value="Ig_E-set"/>
</dbReference>
<evidence type="ECO:0000313" key="5">
    <source>
        <dbReference type="WBParaSite" id="maker-PairedContig_5818-snap-gene-0.1-mRNA-1"/>
    </source>
</evidence>
<evidence type="ECO:0008006" key="6">
    <source>
        <dbReference type="Google" id="ProtNLM"/>
    </source>
</evidence>
<evidence type="ECO:0000256" key="4">
    <source>
        <dbReference type="SAM" id="MobiDB-lite"/>
    </source>
</evidence>
<dbReference type="SMART" id="SM00557">
    <property type="entry name" value="IG_FLMN"/>
    <property type="match status" value="4"/>
</dbReference>
<feature type="repeat" description="Filamin" evidence="3">
    <location>
        <begin position="388"/>
        <end position="442"/>
    </location>
</feature>
<dbReference type="InterPro" id="IPR044801">
    <property type="entry name" value="Filamin"/>
</dbReference>
<feature type="region of interest" description="Disordered" evidence="4">
    <location>
        <begin position="552"/>
        <end position="574"/>
    </location>
</feature>
<accession>A0A1I8EW41</accession>
<dbReference type="PROSITE" id="PS50194">
    <property type="entry name" value="FILAMIN_REPEAT"/>
    <property type="match status" value="4"/>
</dbReference>
<dbReference type="InterPro" id="IPR013783">
    <property type="entry name" value="Ig-like_fold"/>
</dbReference>
<feature type="region of interest" description="Disordered" evidence="4">
    <location>
        <begin position="586"/>
        <end position="607"/>
    </location>
</feature>
<dbReference type="GO" id="GO:0051015">
    <property type="term" value="F:actin filament binding"/>
    <property type="evidence" value="ECO:0007669"/>
    <property type="project" value="InterPro"/>
</dbReference>
<evidence type="ECO:0000256" key="3">
    <source>
        <dbReference type="PROSITE-ProRule" id="PRU00087"/>
    </source>
</evidence>
<feature type="region of interest" description="Disordered" evidence="4">
    <location>
        <begin position="305"/>
        <end position="336"/>
    </location>
</feature>
<protein>
    <recommendedName>
        <fullName evidence="6">Filamin/ABP280 repeat family protein</fullName>
    </recommendedName>
</protein>
<comment type="similarity">
    <text evidence="1">Belongs to the filamin family.</text>
</comment>
<feature type="compositionally biased region" description="Basic residues" evidence="4">
    <location>
        <begin position="586"/>
        <end position="599"/>
    </location>
</feature>
<feature type="repeat" description="Filamin" evidence="3">
    <location>
        <begin position="440"/>
        <end position="535"/>
    </location>
</feature>
<keyword evidence="2" id="KW-0677">Repeat</keyword>
<dbReference type="AlphaFoldDB" id="A0A1I8EW41"/>
<dbReference type="PANTHER" id="PTHR38537">
    <property type="entry name" value="JITTERBUG, ISOFORM N"/>
    <property type="match status" value="1"/>
</dbReference>
<proteinExistence type="inferred from homology"/>
<dbReference type="InterPro" id="IPR017868">
    <property type="entry name" value="Filamin/ABP280_repeat-like"/>
</dbReference>
<dbReference type="PANTHER" id="PTHR38537:SF16">
    <property type="entry name" value="CALPONIN-HOMOLOGY (CH) DOMAIN-CONTAINING PROTEIN"/>
    <property type="match status" value="1"/>
</dbReference>
<organism evidence="5">
    <name type="scientific">Wuchereria bancrofti</name>
    <dbReference type="NCBI Taxonomy" id="6293"/>
    <lineage>
        <taxon>Eukaryota</taxon>
        <taxon>Metazoa</taxon>
        <taxon>Ecdysozoa</taxon>
        <taxon>Nematoda</taxon>
        <taxon>Chromadorea</taxon>
        <taxon>Rhabditida</taxon>
        <taxon>Spirurina</taxon>
        <taxon>Spiruromorpha</taxon>
        <taxon>Filarioidea</taxon>
        <taxon>Onchocercidae</taxon>
        <taxon>Wuchereria</taxon>
    </lineage>
</organism>
<dbReference type="Pfam" id="PF00630">
    <property type="entry name" value="Filamin"/>
    <property type="match status" value="3"/>
</dbReference>
<feature type="compositionally biased region" description="Low complexity" evidence="4">
    <location>
        <begin position="317"/>
        <end position="329"/>
    </location>
</feature>
<feature type="repeat" description="Filamin" evidence="3">
    <location>
        <begin position="733"/>
        <end position="809"/>
    </location>
</feature>
<dbReference type="SUPFAM" id="SSF81296">
    <property type="entry name" value="E set domains"/>
    <property type="match status" value="4"/>
</dbReference>
<sequence>QLKSGSSFIIDSRSYDIKFSSEYRDLDSSSYSVRQYGTGSVESIDQRQTQLQYFGKESMKSDGTKTSKSDIDLIKTTSESYSSSMHDPVPSGGYLRNTLKTDQLCSNGYLKHEDELLGTVKGPSFEAPEMELPQSWESVEKVDANTACCLKKSVKGRKAEMEENHQHTGAGEQSYRNINAGKDDERCFDLSRPVEEPFQTLNRDRDMEPMFLSTAPQRTSNYMRAREEGKFGALQEIDSALSSQRPLKFDCNERECHITDSVEEAALMPGIRRKLQEQKIQHEEEFDEKRGGVRKAIKDNLQSMQTLDRDEFELSQSKPSSPSPRTTPRLNLKFGKDKEKKGIEEGGFNFGKSKITSKHEIVRRGKDIEVKVDSLKLGKDDQLKLLKTVAVAAKEAVEIEPKVKKSRHSYEISFRPAEIGTHKIMVYVNDTLHPMCPFPIRVYDASEIIVGEIASQSTINDTVEFIVDAGRAGFGNLEMAIKDSDGIIIPSHVAQLETGTAKFLVTFNPTTLGMHTVNITFNKEVLKNSPFEINIVDEKPCKEMENILVDGKKKDSRKEKEEKRREEKERVKKEKEEKLIAETLKKNKGKETKKKKHQMEKRTSVSKIPSLSRVGRPAQIFITLVGEESLDITVTGKAEELQPYFRCFPTFKELMRELLGHSRAFHEICISDPEKRQVESSMFDHEPGVKKFEFIPVQVGDHEIEVKYAGVDVQGSPFTCRTYDPTKISVGDIANSVIDRPVHFIVDASQAGVGNLEVAVNEGRIPSMAQSLGQHRYDISFVPRELADHTISVRFNNEPVPGSPFICHLVKAQSVTASGPGLERIPVGQVAQFYVVV</sequence>
<dbReference type="GO" id="GO:0030036">
    <property type="term" value="P:actin cytoskeleton organization"/>
    <property type="evidence" value="ECO:0007669"/>
    <property type="project" value="InterPro"/>
</dbReference>
<name>A0A1I8EW41_WUCBA</name>
<reference evidence="5" key="1">
    <citation type="submission" date="2016-11" db="UniProtKB">
        <authorList>
            <consortium name="WormBaseParasite"/>
        </authorList>
    </citation>
    <scope>IDENTIFICATION</scope>
    <source>
        <strain evidence="5">pt0022</strain>
    </source>
</reference>
<dbReference type="STRING" id="6293.A0A1I8EW41"/>
<dbReference type="WBParaSite" id="maker-PairedContig_5818-snap-gene-0.1-mRNA-1">
    <property type="protein sequence ID" value="maker-PairedContig_5818-snap-gene-0.1-mRNA-1"/>
    <property type="gene ID" value="maker-PairedContig_5818-snap-gene-0.1"/>
</dbReference>
<evidence type="ECO:0000256" key="2">
    <source>
        <dbReference type="ARBA" id="ARBA00022737"/>
    </source>
</evidence>
<evidence type="ECO:0000256" key="1">
    <source>
        <dbReference type="ARBA" id="ARBA00009238"/>
    </source>
</evidence>
<feature type="repeat" description="Filamin" evidence="3">
    <location>
        <begin position="667"/>
        <end position="722"/>
    </location>
</feature>
<dbReference type="Gene3D" id="2.60.40.10">
    <property type="entry name" value="Immunoglobulins"/>
    <property type="match status" value="4"/>
</dbReference>
<dbReference type="InterPro" id="IPR001298">
    <property type="entry name" value="Filamin/ABP280_rpt"/>
</dbReference>